<evidence type="ECO:0000256" key="3">
    <source>
        <dbReference type="ARBA" id="ARBA00022692"/>
    </source>
</evidence>
<feature type="transmembrane region" description="Helical" evidence="6">
    <location>
        <begin position="199"/>
        <end position="220"/>
    </location>
</feature>
<dbReference type="PANTHER" id="PTHR28286:SF1">
    <property type="entry name" value="30 KDA HEAT SHOCK PROTEIN-RELATED"/>
    <property type="match status" value="1"/>
</dbReference>
<dbReference type="InterPro" id="IPR001425">
    <property type="entry name" value="Arc/bac/fun_rhodopsins"/>
</dbReference>
<sequence>MVHREASWLVSSPVTKHRPQIKEFCGTWRFPFDLFLVVESEVLRVQYELMPSGHECLRHWPAIYVLSLLVFYATHFRAYSDEKIFHYIFAVALLVGAIAYFSWAPRPPKHIFDPEHLASPTRPVIIALVLISGVSWATIFFNITLSWVWIVSYLVSAFTVSKYKWGFFAFGTVAYLILAYNTLAGGLTSSRRVGISRDYTLLAGWTNLLWLLWPITFAVSDGSNVIGVTPSAVWFGILDVLLTPVIAFAIFSLSRKWDYNRLNLAFTRYGRVHTDGHYPEKHTAAPASSDTAPSGGVV</sequence>
<dbReference type="PANTHER" id="PTHR28286">
    <property type="match status" value="1"/>
</dbReference>
<organism evidence="7 8">
    <name type="scientific">Pseudomassariella vexata</name>
    <dbReference type="NCBI Taxonomy" id="1141098"/>
    <lineage>
        <taxon>Eukaryota</taxon>
        <taxon>Fungi</taxon>
        <taxon>Dikarya</taxon>
        <taxon>Ascomycota</taxon>
        <taxon>Pezizomycotina</taxon>
        <taxon>Sordariomycetes</taxon>
        <taxon>Xylariomycetidae</taxon>
        <taxon>Amphisphaeriales</taxon>
        <taxon>Pseudomassariaceae</taxon>
        <taxon>Pseudomassariella</taxon>
    </lineage>
</organism>
<keyword evidence="5 6" id="KW-0472">Membrane</keyword>
<proteinExistence type="inferred from homology"/>
<name>A0A1Y2DXY1_9PEZI</name>
<comment type="similarity">
    <text evidence="2">Belongs to the archaeal/bacterial/fungal opsin family.</text>
</comment>
<comment type="subcellular location">
    <subcellularLocation>
        <location evidence="1">Membrane</location>
        <topology evidence="1">Multi-pass membrane protein</topology>
    </subcellularLocation>
</comment>
<evidence type="ECO:0000256" key="4">
    <source>
        <dbReference type="ARBA" id="ARBA00022989"/>
    </source>
</evidence>
<keyword evidence="8" id="KW-1185">Reference proteome</keyword>
<evidence type="ECO:0000313" key="7">
    <source>
        <dbReference type="EMBL" id="ORY64103.1"/>
    </source>
</evidence>
<evidence type="ECO:0000256" key="6">
    <source>
        <dbReference type="SAM" id="Phobius"/>
    </source>
</evidence>
<evidence type="ECO:0000256" key="5">
    <source>
        <dbReference type="ARBA" id="ARBA00023136"/>
    </source>
</evidence>
<feature type="transmembrane region" description="Helical" evidence="6">
    <location>
        <begin position="124"/>
        <end position="150"/>
    </location>
</feature>
<feature type="transmembrane region" description="Helical" evidence="6">
    <location>
        <begin position="84"/>
        <end position="103"/>
    </location>
</feature>
<dbReference type="OrthoDB" id="536545at2759"/>
<dbReference type="GO" id="GO:0005886">
    <property type="term" value="C:plasma membrane"/>
    <property type="evidence" value="ECO:0007669"/>
    <property type="project" value="TreeGrafter"/>
</dbReference>
<dbReference type="GeneID" id="63778301"/>
<dbReference type="SMART" id="SM01021">
    <property type="entry name" value="Bac_rhodopsin"/>
    <property type="match status" value="1"/>
</dbReference>
<evidence type="ECO:0000256" key="2">
    <source>
        <dbReference type="ARBA" id="ARBA00008130"/>
    </source>
</evidence>
<dbReference type="RefSeq" id="XP_040715517.1">
    <property type="nucleotide sequence ID" value="XM_040862089.1"/>
</dbReference>
<reference evidence="7 8" key="1">
    <citation type="submission" date="2016-07" db="EMBL/GenBank/DDBJ databases">
        <title>Pervasive Adenine N6-methylation of Active Genes in Fungi.</title>
        <authorList>
            <consortium name="DOE Joint Genome Institute"/>
            <person name="Mondo S.J."/>
            <person name="Dannebaum R.O."/>
            <person name="Kuo R.C."/>
            <person name="Labutti K."/>
            <person name="Haridas S."/>
            <person name="Kuo A."/>
            <person name="Salamov A."/>
            <person name="Ahrendt S.R."/>
            <person name="Lipzen A."/>
            <person name="Sullivan W."/>
            <person name="Andreopoulos W.B."/>
            <person name="Clum A."/>
            <person name="Lindquist E."/>
            <person name="Daum C."/>
            <person name="Ramamoorthy G.K."/>
            <person name="Gryganskyi A."/>
            <person name="Culley D."/>
            <person name="Magnuson J.K."/>
            <person name="James T.Y."/>
            <person name="O'Malley M.A."/>
            <person name="Stajich J.E."/>
            <person name="Spatafora J.W."/>
            <person name="Visel A."/>
            <person name="Grigoriev I.V."/>
        </authorList>
    </citation>
    <scope>NUCLEOTIDE SEQUENCE [LARGE SCALE GENOMIC DNA]</scope>
    <source>
        <strain evidence="7 8">CBS 129021</strain>
    </source>
</reference>
<dbReference type="EMBL" id="MCFJ01000007">
    <property type="protein sequence ID" value="ORY64103.1"/>
    <property type="molecule type" value="Genomic_DNA"/>
</dbReference>
<dbReference type="InParanoid" id="A0A1Y2DXY1"/>
<accession>A0A1Y2DXY1</accession>
<evidence type="ECO:0000256" key="1">
    <source>
        <dbReference type="ARBA" id="ARBA00004141"/>
    </source>
</evidence>
<feature type="transmembrane region" description="Helical" evidence="6">
    <location>
        <begin position="165"/>
        <end position="187"/>
    </location>
</feature>
<gene>
    <name evidence="7" type="ORF">BCR38DRAFT_457890</name>
</gene>
<comment type="caution">
    <text evidence="7">The sequence shown here is derived from an EMBL/GenBank/DDBJ whole genome shotgun (WGS) entry which is preliminary data.</text>
</comment>
<keyword evidence="3 6" id="KW-0812">Transmembrane</keyword>
<keyword evidence="4 6" id="KW-1133">Transmembrane helix</keyword>
<feature type="transmembrane region" description="Helical" evidence="6">
    <location>
        <begin position="60"/>
        <end position="78"/>
    </location>
</feature>
<dbReference type="Proteomes" id="UP000193689">
    <property type="component" value="Unassembled WGS sequence"/>
</dbReference>
<dbReference type="AlphaFoldDB" id="A0A1Y2DXY1"/>
<dbReference type="Gene3D" id="1.20.1070.10">
    <property type="entry name" value="Rhodopsin 7-helix transmembrane proteins"/>
    <property type="match status" value="1"/>
</dbReference>
<protein>
    <submittedName>
        <fullName evidence="7">Uncharacterized protein</fullName>
    </submittedName>
</protein>
<dbReference type="GO" id="GO:0005783">
    <property type="term" value="C:endoplasmic reticulum"/>
    <property type="evidence" value="ECO:0007669"/>
    <property type="project" value="TreeGrafter"/>
</dbReference>
<evidence type="ECO:0000313" key="8">
    <source>
        <dbReference type="Proteomes" id="UP000193689"/>
    </source>
</evidence>
<feature type="transmembrane region" description="Helical" evidence="6">
    <location>
        <begin position="232"/>
        <end position="253"/>
    </location>
</feature>
<dbReference type="SUPFAM" id="SSF81321">
    <property type="entry name" value="Family A G protein-coupled receptor-like"/>
    <property type="match status" value="1"/>
</dbReference>